<comment type="caution">
    <text evidence="1">The sequence shown here is derived from an EMBL/GenBank/DDBJ whole genome shotgun (WGS) entry which is preliminary data.</text>
</comment>
<evidence type="ECO:0000313" key="2">
    <source>
        <dbReference type="Proteomes" id="UP000317881"/>
    </source>
</evidence>
<protein>
    <submittedName>
        <fullName evidence="1">Uncharacterized protein</fullName>
    </submittedName>
</protein>
<dbReference type="Proteomes" id="UP000317881">
    <property type="component" value="Unassembled WGS sequence"/>
</dbReference>
<dbReference type="EMBL" id="BJND01000005">
    <property type="protein sequence ID" value="GEC02958.1"/>
    <property type="molecule type" value="Genomic_DNA"/>
</dbReference>
<name>A0A4Y3VA48_9ACTN</name>
<dbReference type="OrthoDB" id="4198058at2"/>
<dbReference type="RefSeq" id="WP_141307174.1">
    <property type="nucleotide sequence ID" value="NZ_BJND01000005.1"/>
</dbReference>
<accession>A0A4Y3VA48</accession>
<sequence>MTYANANELRLFLRHPGPFTPDETAQAELLLELAEGEIDDVTGQSLTRSTDTVILDSPTRQDPWPNAPGTGSFKLVLPRWPVTAVESVKILNDTEPDEVLVHGADHDYTWSASGTLTRVSGWWPTRDRSVEVVYTAGHDPVPAGAKRIELRMAAAAWGNPMLLASESLGDHSRSFSAEALGMSLSEKDRKLLGLYRART</sequence>
<proteinExistence type="predicted"/>
<organism evidence="1 2">
    <name type="scientific">Streptomyces spinoverrucosus</name>
    <dbReference type="NCBI Taxonomy" id="284043"/>
    <lineage>
        <taxon>Bacteria</taxon>
        <taxon>Bacillati</taxon>
        <taxon>Actinomycetota</taxon>
        <taxon>Actinomycetes</taxon>
        <taxon>Kitasatosporales</taxon>
        <taxon>Streptomycetaceae</taxon>
        <taxon>Streptomyces</taxon>
    </lineage>
</organism>
<evidence type="ECO:0000313" key="1">
    <source>
        <dbReference type="EMBL" id="GEC02958.1"/>
    </source>
</evidence>
<keyword evidence="2" id="KW-1185">Reference proteome</keyword>
<gene>
    <name evidence="1" type="ORF">SSP24_06130</name>
</gene>
<dbReference type="AlphaFoldDB" id="A0A4Y3VA48"/>
<reference evidence="1 2" key="1">
    <citation type="submission" date="2019-06" db="EMBL/GenBank/DDBJ databases">
        <title>Whole genome shotgun sequence of Streptomyces spinoverrucosus NBRC 14228.</title>
        <authorList>
            <person name="Hosoyama A."/>
            <person name="Uohara A."/>
            <person name="Ohji S."/>
            <person name="Ichikawa N."/>
        </authorList>
    </citation>
    <scope>NUCLEOTIDE SEQUENCE [LARGE SCALE GENOMIC DNA]</scope>
    <source>
        <strain evidence="1 2">NBRC 14228</strain>
    </source>
</reference>